<protein>
    <submittedName>
        <fullName evidence="1">Uncharacterized protein</fullName>
    </submittedName>
</protein>
<dbReference type="EMBL" id="CAJOBE010011602">
    <property type="protein sequence ID" value="CAF4134503.1"/>
    <property type="molecule type" value="Genomic_DNA"/>
</dbReference>
<evidence type="ECO:0000313" key="2">
    <source>
        <dbReference type="Proteomes" id="UP000663874"/>
    </source>
</evidence>
<sequence length="146" mass="15857">MAQVSKNDSLTAEGSVQSRNISSILPPWAQALTAEAADIGTKYVTYQQFSSKVAIVDNATGILSASHIDNGQRIVNFTEFQKLNATILPNECLVRPCGVPIDQMVNVTAKMDSDKAENFRQNMLKGLGDLKVQMANNYIYTSAVVS</sequence>
<reference evidence="1" key="1">
    <citation type="submission" date="2021-02" db="EMBL/GenBank/DDBJ databases">
        <authorList>
            <person name="Nowell W R."/>
        </authorList>
    </citation>
    <scope>NUCLEOTIDE SEQUENCE</scope>
</reference>
<name>A0A819XAL6_9BILA</name>
<proteinExistence type="predicted"/>
<dbReference type="Proteomes" id="UP000663874">
    <property type="component" value="Unassembled WGS sequence"/>
</dbReference>
<evidence type="ECO:0000313" key="1">
    <source>
        <dbReference type="EMBL" id="CAF4134503.1"/>
    </source>
</evidence>
<comment type="caution">
    <text evidence="1">The sequence shown here is derived from an EMBL/GenBank/DDBJ whole genome shotgun (WGS) entry which is preliminary data.</text>
</comment>
<dbReference type="AlphaFoldDB" id="A0A819XAL6"/>
<feature type="non-terminal residue" evidence="1">
    <location>
        <position position="146"/>
    </location>
</feature>
<gene>
    <name evidence="1" type="ORF">FNK824_LOCUS32903</name>
</gene>
<accession>A0A819XAL6</accession>
<organism evidence="1 2">
    <name type="scientific">Rotaria sordida</name>
    <dbReference type="NCBI Taxonomy" id="392033"/>
    <lineage>
        <taxon>Eukaryota</taxon>
        <taxon>Metazoa</taxon>
        <taxon>Spiralia</taxon>
        <taxon>Gnathifera</taxon>
        <taxon>Rotifera</taxon>
        <taxon>Eurotatoria</taxon>
        <taxon>Bdelloidea</taxon>
        <taxon>Philodinida</taxon>
        <taxon>Philodinidae</taxon>
        <taxon>Rotaria</taxon>
    </lineage>
</organism>